<dbReference type="eggNOG" id="ENOG502RA7Z">
    <property type="taxonomic scope" value="Eukaryota"/>
</dbReference>
<feature type="compositionally biased region" description="Acidic residues" evidence="1">
    <location>
        <begin position="378"/>
        <end position="389"/>
    </location>
</feature>
<evidence type="ECO:0000313" key="3">
    <source>
        <dbReference type="Proteomes" id="UP000016923"/>
    </source>
</evidence>
<feature type="compositionally biased region" description="Basic residues" evidence="1">
    <location>
        <begin position="394"/>
        <end position="410"/>
    </location>
</feature>
<accession>S3CF87</accession>
<feature type="compositionally biased region" description="Basic and acidic residues" evidence="1">
    <location>
        <begin position="299"/>
        <end position="308"/>
    </location>
</feature>
<feature type="compositionally biased region" description="Polar residues" evidence="1">
    <location>
        <begin position="340"/>
        <end position="352"/>
    </location>
</feature>
<protein>
    <submittedName>
        <fullName evidence="2">Uncharacterized protein</fullName>
    </submittedName>
</protein>
<feature type="compositionally biased region" description="Low complexity" evidence="1">
    <location>
        <begin position="280"/>
        <end position="290"/>
    </location>
</feature>
<name>S3CF87_OPHP1</name>
<evidence type="ECO:0000313" key="2">
    <source>
        <dbReference type="EMBL" id="EPE10761.1"/>
    </source>
</evidence>
<evidence type="ECO:0000256" key="1">
    <source>
        <dbReference type="SAM" id="MobiDB-lite"/>
    </source>
</evidence>
<feature type="compositionally biased region" description="Acidic residues" evidence="1">
    <location>
        <begin position="89"/>
        <end position="101"/>
    </location>
</feature>
<feature type="compositionally biased region" description="Low complexity" evidence="1">
    <location>
        <begin position="197"/>
        <end position="207"/>
    </location>
</feature>
<dbReference type="HOGENOM" id="CLU_508146_0_0_1"/>
<feature type="compositionally biased region" description="Basic and acidic residues" evidence="1">
    <location>
        <begin position="418"/>
        <end position="437"/>
    </location>
</feature>
<feature type="region of interest" description="Disordered" evidence="1">
    <location>
        <begin position="67"/>
        <end position="176"/>
    </location>
</feature>
<feature type="compositionally biased region" description="Acidic residues" evidence="1">
    <location>
        <begin position="309"/>
        <end position="327"/>
    </location>
</feature>
<feature type="compositionally biased region" description="Basic and acidic residues" evidence="1">
    <location>
        <begin position="124"/>
        <end position="158"/>
    </location>
</feature>
<keyword evidence="3" id="KW-1185">Reference proteome</keyword>
<proteinExistence type="predicted"/>
<gene>
    <name evidence="2" type="ORF">F503_05856</name>
</gene>
<feature type="region of interest" description="Disordered" evidence="1">
    <location>
        <begin position="270"/>
        <end position="438"/>
    </location>
</feature>
<dbReference type="AlphaFoldDB" id="S3CF87"/>
<dbReference type="Proteomes" id="UP000016923">
    <property type="component" value="Unassembled WGS sequence"/>
</dbReference>
<dbReference type="OrthoDB" id="3539922at2759"/>
<organism evidence="2 3">
    <name type="scientific">Ophiostoma piceae (strain UAMH 11346)</name>
    <name type="common">Sap stain fungus</name>
    <dbReference type="NCBI Taxonomy" id="1262450"/>
    <lineage>
        <taxon>Eukaryota</taxon>
        <taxon>Fungi</taxon>
        <taxon>Dikarya</taxon>
        <taxon>Ascomycota</taxon>
        <taxon>Pezizomycotina</taxon>
        <taxon>Sordariomycetes</taxon>
        <taxon>Sordariomycetidae</taxon>
        <taxon>Ophiostomatales</taxon>
        <taxon>Ophiostomataceae</taxon>
        <taxon>Ophiostoma</taxon>
    </lineage>
</organism>
<dbReference type="VEuPathDB" id="FungiDB:F503_05856"/>
<dbReference type="EMBL" id="KE148146">
    <property type="protein sequence ID" value="EPE10761.1"/>
    <property type="molecule type" value="Genomic_DNA"/>
</dbReference>
<feature type="region of interest" description="Disordered" evidence="1">
    <location>
        <begin position="197"/>
        <end position="234"/>
    </location>
</feature>
<feature type="compositionally biased region" description="Basic residues" evidence="1">
    <location>
        <begin position="216"/>
        <end position="234"/>
    </location>
</feature>
<reference evidence="2 3" key="1">
    <citation type="journal article" date="2013" name="BMC Genomics">
        <title>The genome and transcriptome of the pine saprophyte Ophiostoma piceae, and a comparison with the bark beetle-associated pine pathogen Grosmannia clavigera.</title>
        <authorList>
            <person name="Haridas S."/>
            <person name="Wang Y."/>
            <person name="Lim L."/>
            <person name="Massoumi Alamouti S."/>
            <person name="Jackman S."/>
            <person name="Docking R."/>
            <person name="Robertson G."/>
            <person name="Birol I."/>
            <person name="Bohlmann J."/>
            <person name="Breuil C."/>
        </authorList>
    </citation>
    <scope>NUCLEOTIDE SEQUENCE [LARGE SCALE GENOMIC DNA]</scope>
    <source>
        <strain evidence="2 3">UAMH 11346</strain>
    </source>
</reference>
<sequence length="536" mass="59860">MALCINIPRCVSDCALLFSPWCCKSTALLIDAAAAQISTMASRWEQGDDKPSDGGRYVQRQFTVPVKNAARDEPGQGKDQNQRVIALDTDPDSTEEEEEVIEANIGHARDPSHSLPPHPSHSRAVSDRSKDSISYRHNGDGRHGRHGREDKGKGRDQPSRPYTHVSTFNQPLAGRDTLVDGQLTTLYKQRPHLESLSISYPSSGSRRSYSRDSHSRHTHGPHYRGHKHRHERRHSNHDALAWDDTGDNQDSSSLLGLSSWLRRIGIFDDDNGDVGKHDSQSNTTGSSSSSRVRRHRRQHDTSRIQSRWEDDDGGDGGDGDDGDDGDQWELPSRSHRRYHGSSNSSSYHTRASSPYADRPSHGSRLPSTNKAIRRHDGDDNDDDDNGWDDDYTRPHRQSTRTRSVRSRSRRGYSVDLQGPDREDKGHKDHTQRQERKSTISAAAKHAMKAGAMAALSNAAVPGDWLGEKGSRVATAALGAALVDTFMSQNYPKRVNGIRHTAMRQVAERTIKSMVTEPIFQRAAQHRGNRGHDRPSY</sequence>